<evidence type="ECO:0000313" key="1">
    <source>
        <dbReference type="EMBL" id="KAK2959571.1"/>
    </source>
</evidence>
<comment type="caution">
    <text evidence="1">The sequence shown here is derived from an EMBL/GenBank/DDBJ whole genome shotgun (WGS) entry which is preliminary data.</text>
</comment>
<gene>
    <name evidence="1" type="ORF">BLNAU_5349</name>
</gene>
<accession>A0ABQ9Y770</accession>
<keyword evidence="2" id="KW-1185">Reference proteome</keyword>
<dbReference type="EMBL" id="JARBJD010000028">
    <property type="protein sequence ID" value="KAK2959571.1"/>
    <property type="molecule type" value="Genomic_DNA"/>
</dbReference>
<proteinExistence type="predicted"/>
<dbReference type="SUPFAM" id="SSF51126">
    <property type="entry name" value="Pectin lyase-like"/>
    <property type="match status" value="1"/>
</dbReference>
<organism evidence="1 2">
    <name type="scientific">Blattamonas nauphoetae</name>
    <dbReference type="NCBI Taxonomy" id="2049346"/>
    <lineage>
        <taxon>Eukaryota</taxon>
        <taxon>Metamonada</taxon>
        <taxon>Preaxostyla</taxon>
        <taxon>Oxymonadida</taxon>
        <taxon>Blattamonas</taxon>
    </lineage>
</organism>
<protein>
    <recommendedName>
        <fullName evidence="3">Right handed beta helix domain-containing protein</fullName>
    </recommendedName>
</protein>
<evidence type="ECO:0000313" key="2">
    <source>
        <dbReference type="Proteomes" id="UP001281761"/>
    </source>
</evidence>
<reference evidence="1 2" key="1">
    <citation type="journal article" date="2022" name="bioRxiv">
        <title>Genomics of Preaxostyla Flagellates Illuminates Evolutionary Transitions and the Path Towards Mitochondrial Loss.</title>
        <authorList>
            <person name="Novak L.V.F."/>
            <person name="Treitli S.C."/>
            <person name="Pyrih J."/>
            <person name="Halakuc P."/>
            <person name="Pipaliya S.V."/>
            <person name="Vacek V."/>
            <person name="Brzon O."/>
            <person name="Soukal P."/>
            <person name="Eme L."/>
            <person name="Dacks J.B."/>
            <person name="Karnkowska A."/>
            <person name="Elias M."/>
            <person name="Hampl V."/>
        </authorList>
    </citation>
    <scope>NUCLEOTIDE SEQUENCE [LARGE SCALE GENOMIC DNA]</scope>
    <source>
        <strain evidence="1">NAU3</strain>
        <tissue evidence="1">Gut</tissue>
    </source>
</reference>
<evidence type="ECO:0008006" key="3">
    <source>
        <dbReference type="Google" id="ProtNLM"/>
    </source>
</evidence>
<name>A0ABQ9Y770_9EUKA</name>
<sequence>MRPFDDYSPVSLSSVMDDQLRNGQTSLSQRSVRFPLNSVLHGDLVRISSETLSFEGDHTPFVHSSHLGLSEMSAGKDMPEPMSNLLEKSTFVASIVNTSLTMEGFIFHVMTPKHAMIEVDSSTLSVSECAILTEGSLSPFSISSGSGCSSSSISILSTTYEPTSRKFVSLPPLISLTRPSKQLSSTHDFIGDGFDAATTVVHGSGLHLDSIHLHLGTGPLFDFGMISSLSAAVPSTTISLTHSSLTNTSSIAPETTRQLFPQTNQILVSCVVEESTNHFSGTAIADVNLYGSFLASNSSFAKCSSSLVESDEYPTYTLSHRTGEDPITAASVEQVQDLEVTRCTFKDMTSSKAASAIQFSKTVGNAKIHECSFFNCSGSSGYAGAVYIGPVSNTYSVSLSSCVVVRCKSTGTYGVIAIFDPRPCTVSDCVFYQTEGKTFGTALTLINARAEIKSSISNSIFECSSSNSSLNGSALCFRSAYEFILSSLRFVDTLVEGAKDVFSHTPNFNFNENTVTDCQSSRSELICEVFRSNVRTSHDDLFTTITKKMFVKSFYGIDNQDDTATFTIEVGDAVTGNMVVVVENLDSTGSSSPPPIPRSLTFDFGTASTTTSCTVSVGDAELIQSPAAEYRFIRAAVSNVLFHALRVKTSNASFNDDLETLIDISLDCDGLVQRGYSILVKTGDEDRTLSLNLGNDGRTLTATGRAYPISEAELKYASDYEIVEVMDQWGRALILPAAVNFKTPDEPPRLIKMTGLTIVHQQYQL</sequence>
<dbReference type="Proteomes" id="UP001281761">
    <property type="component" value="Unassembled WGS sequence"/>
</dbReference>
<dbReference type="InterPro" id="IPR011050">
    <property type="entry name" value="Pectin_lyase_fold/virulence"/>
</dbReference>